<name>A0A443S793_9ACAR</name>
<dbReference type="GO" id="GO:0005576">
    <property type="term" value="C:extracellular region"/>
    <property type="evidence" value="ECO:0007669"/>
    <property type="project" value="InterPro"/>
</dbReference>
<feature type="domain" description="Chitin-binding type-2" evidence="2">
    <location>
        <begin position="89"/>
        <end position="148"/>
    </location>
</feature>
<evidence type="ECO:0000313" key="3">
    <source>
        <dbReference type="EMBL" id="RWS23409.1"/>
    </source>
</evidence>
<evidence type="ECO:0000313" key="4">
    <source>
        <dbReference type="Proteomes" id="UP000288716"/>
    </source>
</evidence>
<dbReference type="PROSITE" id="PS50940">
    <property type="entry name" value="CHIT_BIND_II"/>
    <property type="match status" value="2"/>
</dbReference>
<feature type="domain" description="Chitin-binding type-2" evidence="2">
    <location>
        <begin position="21"/>
        <end position="80"/>
    </location>
</feature>
<feature type="signal peptide" evidence="1">
    <location>
        <begin position="1"/>
        <end position="20"/>
    </location>
</feature>
<feature type="chain" id="PRO_5019369503" evidence="1">
    <location>
        <begin position="21"/>
        <end position="215"/>
    </location>
</feature>
<comment type="caution">
    <text evidence="3">The sequence shown here is derived from an EMBL/GenBank/DDBJ whole genome shotgun (WGS) entry which is preliminary data.</text>
</comment>
<evidence type="ECO:0000256" key="1">
    <source>
        <dbReference type="SAM" id="SignalP"/>
    </source>
</evidence>
<evidence type="ECO:0000259" key="2">
    <source>
        <dbReference type="PROSITE" id="PS50940"/>
    </source>
</evidence>
<dbReference type="InterPro" id="IPR002557">
    <property type="entry name" value="Chitin-bd_dom"/>
</dbReference>
<dbReference type="Gene3D" id="2.170.140.10">
    <property type="entry name" value="Chitin binding domain"/>
    <property type="match status" value="2"/>
</dbReference>
<dbReference type="SMART" id="SM00494">
    <property type="entry name" value="ChtBD2"/>
    <property type="match status" value="2"/>
</dbReference>
<keyword evidence="4" id="KW-1185">Reference proteome</keyword>
<dbReference type="Pfam" id="PF01607">
    <property type="entry name" value="CBM_14"/>
    <property type="match status" value="2"/>
</dbReference>
<organism evidence="3 4">
    <name type="scientific">Leptotrombidium deliense</name>
    <dbReference type="NCBI Taxonomy" id="299467"/>
    <lineage>
        <taxon>Eukaryota</taxon>
        <taxon>Metazoa</taxon>
        <taxon>Ecdysozoa</taxon>
        <taxon>Arthropoda</taxon>
        <taxon>Chelicerata</taxon>
        <taxon>Arachnida</taxon>
        <taxon>Acari</taxon>
        <taxon>Acariformes</taxon>
        <taxon>Trombidiformes</taxon>
        <taxon>Prostigmata</taxon>
        <taxon>Anystina</taxon>
        <taxon>Parasitengona</taxon>
        <taxon>Trombiculoidea</taxon>
        <taxon>Trombiculidae</taxon>
        <taxon>Leptotrombidium</taxon>
    </lineage>
</organism>
<dbReference type="VEuPathDB" id="VectorBase:LDEU008632"/>
<dbReference type="InterPro" id="IPR036508">
    <property type="entry name" value="Chitin-bd_dom_sf"/>
</dbReference>
<dbReference type="Proteomes" id="UP000288716">
    <property type="component" value="Unassembled WGS sequence"/>
</dbReference>
<dbReference type="SUPFAM" id="SSF57625">
    <property type="entry name" value="Invertebrate chitin-binding proteins"/>
    <property type="match status" value="2"/>
</dbReference>
<dbReference type="EMBL" id="NCKV01006496">
    <property type="protein sequence ID" value="RWS23409.1"/>
    <property type="molecule type" value="Genomic_DNA"/>
</dbReference>
<dbReference type="STRING" id="299467.A0A443S793"/>
<gene>
    <name evidence="3" type="ORF">B4U80_07534</name>
</gene>
<dbReference type="GO" id="GO:0008061">
    <property type="term" value="F:chitin binding"/>
    <property type="evidence" value="ECO:0007669"/>
    <property type="project" value="InterPro"/>
</dbReference>
<sequence length="215" mass="24323">MKTIAVIVISLYACSILAKAENQCPPLGVFSWPHETDCDKYYLCTNGTFTFEECPNGLLHSENGAVVDFCAFQWNVDCKGKKVPPPISTPGCPWQFGFFPEENGDPCNVHYSECLWGIPERRGCKPGGLVYDDRIKGCNWPDEVGCKGENIIGFKCPHEDKYNRFYPYSRYYYSKEAIVTCVNNEPRLIHCPADAFADESSLTCVPFEKEKLIKK</sequence>
<protein>
    <submittedName>
        <fullName evidence="3">Chitin binding Peritrophin-A domain containing protein 8-like protein</fullName>
    </submittedName>
</protein>
<proteinExistence type="predicted"/>
<keyword evidence="1" id="KW-0732">Signal</keyword>
<reference evidence="3 4" key="1">
    <citation type="journal article" date="2018" name="Gigascience">
        <title>Genomes of trombidid mites reveal novel predicted allergens and laterally-transferred genes associated with secondary metabolism.</title>
        <authorList>
            <person name="Dong X."/>
            <person name="Chaisiri K."/>
            <person name="Xia D."/>
            <person name="Armstrong S.D."/>
            <person name="Fang Y."/>
            <person name="Donnelly M.J."/>
            <person name="Kadowaki T."/>
            <person name="McGarry J.W."/>
            <person name="Darby A.C."/>
            <person name="Makepeace B.L."/>
        </authorList>
    </citation>
    <scope>NUCLEOTIDE SEQUENCE [LARGE SCALE GENOMIC DNA]</scope>
    <source>
        <strain evidence="3">UoL-UT</strain>
    </source>
</reference>
<dbReference type="OrthoDB" id="6358068at2759"/>
<dbReference type="AlphaFoldDB" id="A0A443S793"/>
<accession>A0A443S793</accession>